<dbReference type="InterPro" id="IPR036188">
    <property type="entry name" value="FAD/NAD-bd_sf"/>
</dbReference>
<proteinExistence type="predicted"/>
<gene>
    <name evidence="3" type="ORF">A4R35_07550</name>
</gene>
<dbReference type="GO" id="GO:0016491">
    <property type="term" value="F:oxidoreductase activity"/>
    <property type="evidence" value="ECO:0007669"/>
    <property type="project" value="UniProtKB-KW"/>
</dbReference>
<sequence>MSVYTLEDMLLMENMHEGDYDVAIVGAGLSALSLLHSGGAALGRTVVLDYQEQVGGLLRYLLPADGFGTEWELLRDFQLPPGVSLLLQTTAVGLLPAHDAEPTHTLVVRRRQGTMQLRARQVVIACGGVERPREHDAIPGTRPAGVMTPVLALQLLAQGYLPGRRALVYGDSRYALATARRLAEAGLEVITAAPTSGNGRSVRLCGTLEEICGFPRLTAVRLLCDQQSVEVEVDTLIYATGLLAGTHWLKGSGVALTAAGTIAVDAHYRTNIAGIYAIGTVVRPGLDHEDSVRMGKEVAALLPGGVS</sequence>
<dbReference type="SUPFAM" id="SSF51905">
    <property type="entry name" value="FAD/NAD(P)-binding domain"/>
    <property type="match status" value="1"/>
</dbReference>
<keyword evidence="1" id="KW-0560">Oxidoreductase</keyword>
<evidence type="ECO:0000313" key="3">
    <source>
        <dbReference type="EMBL" id="RAQ95387.1"/>
    </source>
</evidence>
<dbReference type="Pfam" id="PF07992">
    <property type="entry name" value="Pyr_redox_2"/>
    <property type="match status" value="1"/>
</dbReference>
<dbReference type="PANTHER" id="PTHR42949:SF3">
    <property type="entry name" value="ANAEROBIC GLYCEROL-3-PHOSPHATE DEHYDROGENASE SUBUNIT B"/>
    <property type="match status" value="1"/>
</dbReference>
<dbReference type="EMBL" id="MCIF01000002">
    <property type="protein sequence ID" value="RAQ95387.1"/>
    <property type="molecule type" value="Genomic_DNA"/>
</dbReference>
<accession>A0A328VCQ1</accession>
<dbReference type="InterPro" id="IPR051691">
    <property type="entry name" value="Metab_Enz_Cyan_OpOx_G3PDH"/>
</dbReference>
<dbReference type="RefSeq" id="WP_189361494.1">
    <property type="nucleotide sequence ID" value="NZ_MCIF01000002.1"/>
</dbReference>
<reference evidence="3 4" key="1">
    <citation type="submission" date="2016-08" db="EMBL/GenBank/DDBJ databases">
        <title>Analysis of Carbohydrate Active Enzymes in Thermogemmatispora T81 Reveals Carbohydrate Degradation Ability.</title>
        <authorList>
            <person name="Tomazini A."/>
            <person name="Lal S."/>
            <person name="Stott M."/>
            <person name="Henrissat B."/>
            <person name="Polikarpov I."/>
            <person name="Sparling R."/>
            <person name="Levin D.B."/>
        </authorList>
    </citation>
    <scope>NUCLEOTIDE SEQUENCE [LARGE SCALE GENOMIC DNA]</scope>
    <source>
        <strain evidence="3 4">T81</strain>
    </source>
</reference>
<keyword evidence="4" id="KW-1185">Reference proteome</keyword>
<evidence type="ECO:0000259" key="2">
    <source>
        <dbReference type="Pfam" id="PF07992"/>
    </source>
</evidence>
<dbReference type="Gene3D" id="3.50.50.60">
    <property type="entry name" value="FAD/NAD(P)-binding domain"/>
    <property type="match status" value="2"/>
</dbReference>
<dbReference type="AlphaFoldDB" id="A0A328VCQ1"/>
<dbReference type="PANTHER" id="PTHR42949">
    <property type="entry name" value="ANAEROBIC GLYCEROL-3-PHOSPHATE DEHYDROGENASE SUBUNIT B"/>
    <property type="match status" value="1"/>
</dbReference>
<comment type="caution">
    <text evidence="3">The sequence shown here is derived from an EMBL/GenBank/DDBJ whole genome shotgun (WGS) entry which is preliminary data.</text>
</comment>
<organism evidence="3 4">
    <name type="scientific">Thermogemmatispora tikiterensis</name>
    <dbReference type="NCBI Taxonomy" id="1825093"/>
    <lineage>
        <taxon>Bacteria</taxon>
        <taxon>Bacillati</taxon>
        <taxon>Chloroflexota</taxon>
        <taxon>Ktedonobacteria</taxon>
        <taxon>Thermogemmatisporales</taxon>
        <taxon>Thermogemmatisporaceae</taxon>
        <taxon>Thermogemmatispora</taxon>
    </lineage>
</organism>
<evidence type="ECO:0000313" key="4">
    <source>
        <dbReference type="Proteomes" id="UP000248706"/>
    </source>
</evidence>
<feature type="domain" description="FAD/NAD(P)-binding" evidence="2">
    <location>
        <begin position="225"/>
        <end position="285"/>
    </location>
</feature>
<dbReference type="Proteomes" id="UP000248706">
    <property type="component" value="Unassembled WGS sequence"/>
</dbReference>
<protein>
    <recommendedName>
        <fullName evidence="2">FAD/NAD(P)-binding domain-containing protein</fullName>
    </recommendedName>
</protein>
<dbReference type="InterPro" id="IPR023753">
    <property type="entry name" value="FAD/NAD-binding_dom"/>
</dbReference>
<name>A0A328VCQ1_9CHLR</name>
<dbReference type="PRINTS" id="PR00368">
    <property type="entry name" value="FADPNR"/>
</dbReference>
<evidence type="ECO:0000256" key="1">
    <source>
        <dbReference type="ARBA" id="ARBA00023002"/>
    </source>
</evidence>